<organism evidence="1 2">
    <name type="scientific">Gulo gulo</name>
    <name type="common">Wolverine</name>
    <name type="synonym">Gluton</name>
    <dbReference type="NCBI Taxonomy" id="48420"/>
    <lineage>
        <taxon>Eukaryota</taxon>
        <taxon>Metazoa</taxon>
        <taxon>Chordata</taxon>
        <taxon>Craniata</taxon>
        <taxon>Vertebrata</taxon>
        <taxon>Euteleostomi</taxon>
        <taxon>Mammalia</taxon>
        <taxon>Eutheria</taxon>
        <taxon>Laurasiatheria</taxon>
        <taxon>Carnivora</taxon>
        <taxon>Caniformia</taxon>
        <taxon>Musteloidea</taxon>
        <taxon>Mustelidae</taxon>
        <taxon>Guloninae</taxon>
        <taxon>Gulo</taxon>
    </lineage>
</organism>
<comment type="caution">
    <text evidence="1">The sequence shown here is derived from an EMBL/GenBank/DDBJ whole genome shotgun (WGS) entry which is preliminary data.</text>
</comment>
<protein>
    <submittedName>
        <fullName evidence="1">Uncharacterized protein</fullName>
    </submittedName>
</protein>
<dbReference type="EMBL" id="CYRY02031431">
    <property type="protein sequence ID" value="VCX05465.1"/>
    <property type="molecule type" value="Genomic_DNA"/>
</dbReference>
<sequence>CVHKGSSHAELPPPCLPKPHLRGQGLFCQDSGGVSPPFLPPRSSNGWSHQQEFIKTRLERGKIVAEGLVHRRLR</sequence>
<accession>A0A9X9LZE1</accession>
<evidence type="ECO:0000313" key="1">
    <source>
        <dbReference type="EMBL" id="VCX05465.1"/>
    </source>
</evidence>
<name>A0A9X9LZE1_GULGU</name>
<reference evidence="1 2" key="1">
    <citation type="submission" date="2018-10" db="EMBL/GenBank/DDBJ databases">
        <authorList>
            <person name="Ekblom R."/>
            <person name="Jareborg N."/>
        </authorList>
    </citation>
    <scope>NUCLEOTIDE SEQUENCE [LARGE SCALE GENOMIC DNA]</scope>
    <source>
        <tissue evidence="1">Muscle</tissue>
    </source>
</reference>
<feature type="non-terminal residue" evidence="1">
    <location>
        <position position="1"/>
    </location>
</feature>
<dbReference type="AlphaFoldDB" id="A0A9X9LZE1"/>
<dbReference type="Proteomes" id="UP000269945">
    <property type="component" value="Unassembled WGS sequence"/>
</dbReference>
<evidence type="ECO:0000313" key="2">
    <source>
        <dbReference type="Proteomes" id="UP000269945"/>
    </source>
</evidence>
<proteinExistence type="predicted"/>
<keyword evidence="2" id="KW-1185">Reference proteome</keyword>
<gene>
    <name evidence="1" type="ORF">BN2614_LOCUS2</name>
</gene>